<dbReference type="Proteomes" id="UP000639396">
    <property type="component" value="Unassembled WGS sequence"/>
</dbReference>
<dbReference type="RefSeq" id="WP_190930698.1">
    <property type="nucleotide sequence ID" value="NZ_JACXJA010000037.1"/>
</dbReference>
<feature type="domain" description="Methyltransferase type 11" evidence="1">
    <location>
        <begin position="44"/>
        <end position="139"/>
    </location>
</feature>
<dbReference type="Pfam" id="PF08241">
    <property type="entry name" value="Methyltransf_11"/>
    <property type="match status" value="1"/>
</dbReference>
<keyword evidence="2" id="KW-0808">Transferase</keyword>
<dbReference type="EMBL" id="JACXJA010000037">
    <property type="protein sequence ID" value="MBD2865075.1"/>
    <property type="molecule type" value="Genomic_DNA"/>
</dbReference>
<accession>A0A927CFZ7</accession>
<dbReference type="SUPFAM" id="SSF53335">
    <property type="entry name" value="S-adenosyl-L-methionine-dependent methyltransferases"/>
    <property type="match status" value="1"/>
</dbReference>
<dbReference type="PANTHER" id="PTHR43861:SF1">
    <property type="entry name" value="TRANS-ACONITATE 2-METHYLTRANSFERASE"/>
    <property type="match status" value="1"/>
</dbReference>
<name>A0A927CFZ7_9BACL</name>
<dbReference type="InterPro" id="IPR013216">
    <property type="entry name" value="Methyltransf_11"/>
</dbReference>
<dbReference type="CDD" id="cd02440">
    <property type="entry name" value="AdoMet_MTases"/>
    <property type="match status" value="1"/>
</dbReference>
<dbReference type="Gene3D" id="3.40.50.150">
    <property type="entry name" value="Vaccinia Virus protein VP39"/>
    <property type="match status" value="1"/>
</dbReference>
<dbReference type="GO" id="GO:0032259">
    <property type="term" value="P:methylation"/>
    <property type="evidence" value="ECO:0007669"/>
    <property type="project" value="UniProtKB-KW"/>
</dbReference>
<comment type="caution">
    <text evidence="2">The sequence shown here is derived from an EMBL/GenBank/DDBJ whole genome shotgun (WGS) entry which is preliminary data.</text>
</comment>
<protein>
    <submittedName>
        <fullName evidence="2">Class I SAM-dependent methyltransferase</fullName>
    </submittedName>
</protein>
<proteinExistence type="predicted"/>
<gene>
    <name evidence="2" type="ORF">IDH45_24140</name>
</gene>
<dbReference type="InterPro" id="IPR029063">
    <property type="entry name" value="SAM-dependent_MTases_sf"/>
</dbReference>
<evidence type="ECO:0000313" key="3">
    <source>
        <dbReference type="Proteomes" id="UP000639396"/>
    </source>
</evidence>
<keyword evidence="2" id="KW-0489">Methyltransferase</keyword>
<dbReference type="PANTHER" id="PTHR43861">
    <property type="entry name" value="TRANS-ACONITATE 2-METHYLTRANSFERASE-RELATED"/>
    <property type="match status" value="1"/>
</dbReference>
<reference evidence="2" key="1">
    <citation type="submission" date="2020-09" db="EMBL/GenBank/DDBJ databases">
        <title>A novel bacterium of genus Paenibacillus, isolated from South China Sea.</title>
        <authorList>
            <person name="Huang H."/>
            <person name="Mo K."/>
            <person name="Hu Y."/>
        </authorList>
    </citation>
    <scope>NUCLEOTIDE SEQUENCE</scope>
    <source>
        <strain evidence="2">IB182363</strain>
    </source>
</reference>
<evidence type="ECO:0000259" key="1">
    <source>
        <dbReference type="Pfam" id="PF08241"/>
    </source>
</evidence>
<keyword evidence="3" id="KW-1185">Reference proteome</keyword>
<dbReference type="AlphaFoldDB" id="A0A927CFZ7"/>
<organism evidence="2 3">
    <name type="scientific">Paenibacillus oceani</name>
    <dbReference type="NCBI Taxonomy" id="2772510"/>
    <lineage>
        <taxon>Bacteria</taxon>
        <taxon>Bacillati</taxon>
        <taxon>Bacillota</taxon>
        <taxon>Bacilli</taxon>
        <taxon>Bacillales</taxon>
        <taxon>Paenibacillaceae</taxon>
        <taxon>Paenibacillus</taxon>
    </lineage>
</organism>
<sequence length="206" mass="23415">MNKSKRFWDRTASKYDQIEMKDKQTSIDILQRTKTHLRISDVVLDFGCGTGRITNELAAYMKEIRAIDISSKMIAIAEEKAKACNFTNITYARSTLFDERLKNGFFDVILVFHVLHVLEDEHLAMQRMNELLKPGGLLISATPCVGEKGFLKHLLSVVGRVGLVPEIKPFQIRNLVATFVKGNFSIVETECLKKSSQEYFIAARKI</sequence>
<dbReference type="GO" id="GO:0008757">
    <property type="term" value="F:S-adenosylmethionine-dependent methyltransferase activity"/>
    <property type="evidence" value="ECO:0007669"/>
    <property type="project" value="InterPro"/>
</dbReference>
<evidence type="ECO:0000313" key="2">
    <source>
        <dbReference type="EMBL" id="MBD2865075.1"/>
    </source>
</evidence>